<evidence type="ECO:0000313" key="1">
    <source>
        <dbReference type="EMBL" id="CAB5076014.1"/>
    </source>
</evidence>
<accession>A0A6J7VAP4</accession>
<organism evidence="1">
    <name type="scientific">freshwater metagenome</name>
    <dbReference type="NCBI Taxonomy" id="449393"/>
    <lineage>
        <taxon>unclassified sequences</taxon>
        <taxon>metagenomes</taxon>
        <taxon>ecological metagenomes</taxon>
    </lineage>
</organism>
<protein>
    <submittedName>
        <fullName evidence="1">Unannotated protein</fullName>
    </submittedName>
</protein>
<proteinExistence type="predicted"/>
<dbReference type="AlphaFoldDB" id="A0A6J7VAP4"/>
<name>A0A6J7VAP4_9ZZZZ</name>
<gene>
    <name evidence="1" type="ORF">UFOPK4382_00933</name>
</gene>
<reference evidence="1" key="1">
    <citation type="submission" date="2020-05" db="EMBL/GenBank/DDBJ databases">
        <authorList>
            <person name="Chiriac C."/>
            <person name="Salcher M."/>
            <person name="Ghai R."/>
            <person name="Kavagutti S V."/>
        </authorList>
    </citation>
    <scope>NUCLEOTIDE SEQUENCE</scope>
</reference>
<sequence>MMSLGRVALSLGIFSASGAHVSMAIGSFNAAIANVAAHTAAAPLISDFIASIPKPGFRFKPPVSNVMPFPTNANRFFADFGL</sequence>
<dbReference type="EMBL" id="CAFBRA010000062">
    <property type="protein sequence ID" value="CAB5076014.1"/>
    <property type="molecule type" value="Genomic_DNA"/>
</dbReference>